<dbReference type="OrthoDB" id="9991913at2759"/>
<accession>A0A9Q8VC03</accession>
<dbReference type="Gene3D" id="3.40.50.720">
    <property type="entry name" value="NAD(P)-binding Rossmann-like Domain"/>
    <property type="match status" value="1"/>
</dbReference>
<dbReference type="Proteomes" id="UP000829364">
    <property type="component" value="Chromosome 5"/>
</dbReference>
<dbReference type="GeneID" id="72067622"/>
<dbReference type="EMBL" id="CP086358">
    <property type="protein sequence ID" value="UNI19491.1"/>
    <property type="molecule type" value="Genomic_DNA"/>
</dbReference>
<evidence type="ECO:0000313" key="2">
    <source>
        <dbReference type="EMBL" id="UNI19491.1"/>
    </source>
</evidence>
<organism evidence="2 3">
    <name type="scientific">Purpureocillium takamizusanense</name>
    <dbReference type="NCBI Taxonomy" id="2060973"/>
    <lineage>
        <taxon>Eukaryota</taxon>
        <taxon>Fungi</taxon>
        <taxon>Dikarya</taxon>
        <taxon>Ascomycota</taxon>
        <taxon>Pezizomycotina</taxon>
        <taxon>Sordariomycetes</taxon>
        <taxon>Hypocreomycetidae</taxon>
        <taxon>Hypocreales</taxon>
        <taxon>Ophiocordycipitaceae</taxon>
        <taxon>Purpureocillium</taxon>
    </lineage>
</organism>
<protein>
    <submittedName>
        <fullName evidence="2">Uncharacterized protein</fullName>
    </submittedName>
</protein>
<evidence type="ECO:0000256" key="1">
    <source>
        <dbReference type="SAM" id="MobiDB-lite"/>
    </source>
</evidence>
<gene>
    <name evidence="2" type="ORF">JDV02_005673</name>
</gene>
<feature type="region of interest" description="Disordered" evidence="1">
    <location>
        <begin position="1"/>
        <end position="52"/>
    </location>
</feature>
<dbReference type="AlphaFoldDB" id="A0A9Q8VC03"/>
<proteinExistence type="predicted"/>
<dbReference type="KEGG" id="ptkz:JDV02_005673"/>
<dbReference type="RefSeq" id="XP_047842972.1">
    <property type="nucleotide sequence ID" value="XM_047986988.1"/>
</dbReference>
<evidence type="ECO:0000313" key="3">
    <source>
        <dbReference type="Proteomes" id="UP000829364"/>
    </source>
</evidence>
<sequence>MAEPHNTPVPGSTPRATSPVHGAGAGGNFVPQHQLHPNAPPPPLASPSQPTTYASARPRVLYLGDPVNSSAAASYQELAARYDVIIHHFHQPQPAAAIEDGQQQQQQQQQQQRARLVQALRDRTWGDLAAVVRPSASSCGFWDAELVDLLPASVRVVASADDGAEERADGRRRLRERGIVYYCPGDETAADADAVAVSTPGHVSPADAEELCVRKVMSVLEGDGRDSILAIGGGFGGREQA</sequence>
<name>A0A9Q8VC03_9HYPO</name>
<reference evidence="2" key="1">
    <citation type="submission" date="2021-11" db="EMBL/GenBank/DDBJ databases">
        <title>Purpureocillium_takamizusanense_genome.</title>
        <authorList>
            <person name="Nguyen N.-H."/>
        </authorList>
    </citation>
    <scope>NUCLEOTIDE SEQUENCE</scope>
    <source>
        <strain evidence="2">PT3</strain>
    </source>
</reference>
<keyword evidence="3" id="KW-1185">Reference proteome</keyword>